<evidence type="ECO:0000313" key="2">
    <source>
        <dbReference type="Proteomes" id="UP000551758"/>
    </source>
</evidence>
<dbReference type="Proteomes" id="UP000551758">
    <property type="component" value="Unassembled WGS sequence"/>
</dbReference>
<reference evidence="1 2" key="1">
    <citation type="journal article" date="2020" name="Mol. Biol. Evol.">
        <title>Interspecific Gene Flow and the Evolution of Specialization in Black and White Rhinoceros.</title>
        <authorList>
            <person name="Moodley Y."/>
            <person name="Westbury M.V."/>
            <person name="Russo I.M."/>
            <person name="Gopalakrishnan S."/>
            <person name="Rakotoarivelo A."/>
            <person name="Olsen R.A."/>
            <person name="Prost S."/>
            <person name="Tunstall T."/>
            <person name="Ryder O.A."/>
            <person name="Dalen L."/>
            <person name="Bruford M.W."/>
        </authorList>
    </citation>
    <scope>NUCLEOTIDE SEQUENCE [LARGE SCALE GENOMIC DNA]</scope>
    <source>
        <strain evidence="1">SBR-YM</strain>
        <tissue evidence="1">Skin</tissue>
    </source>
</reference>
<dbReference type="AlphaFoldDB" id="A0A7J7EHA7"/>
<protein>
    <submittedName>
        <fullName evidence="1">Uncharacterized protein</fullName>
    </submittedName>
</protein>
<organism evidence="1 2">
    <name type="scientific">Diceros bicornis minor</name>
    <name type="common">South-central black rhinoceros</name>
    <dbReference type="NCBI Taxonomy" id="77932"/>
    <lineage>
        <taxon>Eukaryota</taxon>
        <taxon>Metazoa</taxon>
        <taxon>Chordata</taxon>
        <taxon>Craniata</taxon>
        <taxon>Vertebrata</taxon>
        <taxon>Euteleostomi</taxon>
        <taxon>Mammalia</taxon>
        <taxon>Eutheria</taxon>
        <taxon>Laurasiatheria</taxon>
        <taxon>Perissodactyla</taxon>
        <taxon>Rhinocerotidae</taxon>
        <taxon>Diceros</taxon>
    </lineage>
</organism>
<sequence>MTGVTINPEEHNVKNVNLFAAFAKLSLVPSLLGSLHYDHCIALCYCWTGGHTYNSHVSTVRENQVASSEG</sequence>
<comment type="caution">
    <text evidence="1">The sequence shown here is derived from an EMBL/GenBank/DDBJ whole genome shotgun (WGS) entry which is preliminary data.</text>
</comment>
<name>A0A7J7EHA7_DICBM</name>
<accession>A0A7J7EHA7</accession>
<keyword evidence="2" id="KW-1185">Reference proteome</keyword>
<dbReference type="EMBL" id="JACDTQ010002903">
    <property type="protein sequence ID" value="KAF5915061.1"/>
    <property type="molecule type" value="Genomic_DNA"/>
</dbReference>
<proteinExistence type="predicted"/>
<evidence type="ECO:0000313" key="1">
    <source>
        <dbReference type="EMBL" id="KAF5915061.1"/>
    </source>
</evidence>
<gene>
    <name evidence="1" type="ORF">HPG69_003562</name>
</gene>